<sequence>MNFLLRNSQHNSEAQSSSAAAAAAEAERDRWVTEAIQNSSSQGSLPVFTPGGDSVGLEDFRGGDTGRTRTRVPILDHEDVSSNEGGIFIPSCELSENWTSATDTSSLACLDRGFALPGEHLNIVVYLSSQDLSVPEVITPFKLAAVMNKTTCAQSSMSHFENGIQEKRIGVAEDTNGAPHKLETQANSQYFPSPSENGVKASDTVLNDGGKGLDATESLIQEGQKKRSAQLLESFQTSHYFVRIAGPDEPLWKRRNFGGRRSSASSSNEGDDDATYLMSSAAVLMEKQGYDPSVASGLCRCAVTCCSLENGDIVVVLEVTVAMDLPENEAILEVLQFEQFRPERKRSTAGTAAVKASDAVGSSEQLLQWLLPLDRPYVSPSPPAPPSMSSVVGSSPQKPSFSTSSNSTLFSFSHLRSPSQSSLSQNMSLSNSPATFLSPSPSTYGPEVWDRMFPEKDFRMQETGSEGLLSFRGASLEPQRFSVCCGLEGLFVPGKRWRRKISVLRPIALESYFANCNTEDLICVLIENVIPPDIPGVTIFVDSINIICQSASSGSPSQQVPIACVEVGESHKLPGLALSSGEQHSFVLRPLTPSWKLPIHEDGKNTPARFHQGYDGAHPTSASQSTPTIAGLQKFPEGNTSEIESSHYAVIVSCRCSHTESRLYFKHPLQWRPRPPRDLLLSVSLEDSTPTLVPNEALPQLKSQVVAVQATNLSSEDLDLTLLAPSSLLSSPFSVLSFPATNAPHLSSFRSFHERHNREPVKKSGKEGEKHLSAQAQNLRSLSYPPAKQMETAVGKSPLFFRERHISAADIVAENSPARSHLWLQSTVPLGRIPAHSTAVVRCDLLPLNDGIITLDTLHITNREHTTLYVPEYALQIHSTSSLASSIP</sequence>
<evidence type="ECO:0000313" key="2">
    <source>
        <dbReference type="Proteomes" id="UP001162992"/>
    </source>
</evidence>
<reference evidence="2" key="1">
    <citation type="journal article" date="2024" name="Proc. Natl. Acad. Sci. U.S.A.">
        <title>Extraordinary preservation of gene collinearity over three hundred million years revealed in homosporous lycophytes.</title>
        <authorList>
            <person name="Li C."/>
            <person name="Wickell D."/>
            <person name="Kuo L.Y."/>
            <person name="Chen X."/>
            <person name="Nie B."/>
            <person name="Liao X."/>
            <person name="Peng D."/>
            <person name="Ji J."/>
            <person name="Jenkins J."/>
            <person name="Williams M."/>
            <person name="Shu S."/>
            <person name="Plott C."/>
            <person name="Barry K."/>
            <person name="Rajasekar S."/>
            <person name="Grimwood J."/>
            <person name="Han X."/>
            <person name="Sun S."/>
            <person name="Hou Z."/>
            <person name="He W."/>
            <person name="Dai G."/>
            <person name="Sun C."/>
            <person name="Schmutz J."/>
            <person name="Leebens-Mack J.H."/>
            <person name="Li F.W."/>
            <person name="Wang L."/>
        </authorList>
    </citation>
    <scope>NUCLEOTIDE SEQUENCE [LARGE SCALE GENOMIC DNA]</scope>
    <source>
        <strain evidence="2">cv. PW_Plant_1</strain>
    </source>
</reference>
<proteinExistence type="predicted"/>
<organism evidence="1 2">
    <name type="scientific">Diphasiastrum complanatum</name>
    <name type="common">Issler's clubmoss</name>
    <name type="synonym">Lycopodium complanatum</name>
    <dbReference type="NCBI Taxonomy" id="34168"/>
    <lineage>
        <taxon>Eukaryota</taxon>
        <taxon>Viridiplantae</taxon>
        <taxon>Streptophyta</taxon>
        <taxon>Embryophyta</taxon>
        <taxon>Tracheophyta</taxon>
        <taxon>Lycopodiopsida</taxon>
        <taxon>Lycopodiales</taxon>
        <taxon>Lycopodiaceae</taxon>
        <taxon>Lycopodioideae</taxon>
        <taxon>Diphasiastrum</taxon>
    </lineage>
</organism>
<comment type="caution">
    <text evidence="1">The sequence shown here is derived from an EMBL/GenBank/DDBJ whole genome shotgun (WGS) entry which is preliminary data.</text>
</comment>
<dbReference type="EMBL" id="CM055103">
    <property type="protein sequence ID" value="KAJ7535776.1"/>
    <property type="molecule type" value="Genomic_DNA"/>
</dbReference>
<gene>
    <name evidence="1" type="ORF">O6H91_12G045500</name>
</gene>
<accession>A0ACC2C193</accession>
<evidence type="ECO:0000313" key="1">
    <source>
        <dbReference type="EMBL" id="KAJ7535776.1"/>
    </source>
</evidence>
<dbReference type="Proteomes" id="UP001162992">
    <property type="component" value="Chromosome 12"/>
</dbReference>
<protein>
    <submittedName>
        <fullName evidence="1">Uncharacterized protein</fullName>
    </submittedName>
</protein>
<keyword evidence="2" id="KW-1185">Reference proteome</keyword>
<name>A0ACC2C193_DIPCM</name>